<name>A0A1L7VKK5_FUSPR</name>
<proteinExistence type="predicted"/>
<dbReference type="Proteomes" id="UP000183971">
    <property type="component" value="Unassembled WGS sequence"/>
</dbReference>
<protein>
    <submittedName>
        <fullName evidence="2">Uncharacterized protein</fullName>
    </submittedName>
</protein>
<gene>
    <name evidence="2" type="ORF">FPRO_05014</name>
</gene>
<dbReference type="VEuPathDB" id="FungiDB:FPRO_05014"/>
<dbReference type="AlphaFoldDB" id="A0A1L7VKK5"/>
<keyword evidence="3" id="KW-1185">Reference proteome</keyword>
<evidence type="ECO:0000313" key="3">
    <source>
        <dbReference type="Proteomes" id="UP000183971"/>
    </source>
</evidence>
<sequence length="41" mass="4630">MACFMALGTFLLSIRAEDVDSMVHAHYPRKRMPYNLGSTAQ</sequence>
<feature type="chain" id="PRO_5012228173" evidence="1">
    <location>
        <begin position="17"/>
        <end position="41"/>
    </location>
</feature>
<dbReference type="RefSeq" id="XP_031080708.1">
    <property type="nucleotide sequence ID" value="XM_031230586.1"/>
</dbReference>
<dbReference type="GeneID" id="42049896"/>
<feature type="signal peptide" evidence="1">
    <location>
        <begin position="1"/>
        <end position="16"/>
    </location>
</feature>
<reference evidence="3" key="1">
    <citation type="journal article" date="2016" name="Genome Biol. Evol.">
        <title>Comparative 'omics' of the Fusarium fujikuroi species complex highlights differences in genetic potential and metabolite synthesis.</title>
        <authorList>
            <person name="Niehaus E.-M."/>
            <person name="Muensterkoetter M."/>
            <person name="Proctor R.H."/>
            <person name="Brown D.W."/>
            <person name="Sharon A."/>
            <person name="Idan Y."/>
            <person name="Oren-Young L."/>
            <person name="Sieber C.M."/>
            <person name="Novak O."/>
            <person name="Pencik A."/>
            <person name="Tarkowska D."/>
            <person name="Hromadova K."/>
            <person name="Freeman S."/>
            <person name="Maymon M."/>
            <person name="Elazar M."/>
            <person name="Youssef S.A."/>
            <person name="El-Shabrawy E.S.M."/>
            <person name="Shalaby A.B.A."/>
            <person name="Houterman P."/>
            <person name="Brock N.L."/>
            <person name="Burkhardt I."/>
            <person name="Tsavkelova E.A."/>
            <person name="Dickschat J.S."/>
            <person name="Galuszka P."/>
            <person name="Gueldener U."/>
            <person name="Tudzynski B."/>
        </authorList>
    </citation>
    <scope>NUCLEOTIDE SEQUENCE [LARGE SCALE GENOMIC DNA]</scope>
    <source>
        <strain evidence="3">ET1</strain>
    </source>
</reference>
<accession>A0A1L7VKK5</accession>
<keyword evidence="1" id="KW-0732">Signal</keyword>
<dbReference type="EMBL" id="FJOF01000004">
    <property type="protein sequence ID" value="CZR40115.1"/>
    <property type="molecule type" value="Genomic_DNA"/>
</dbReference>
<organism evidence="2 3">
    <name type="scientific">Fusarium proliferatum (strain ET1)</name>
    <name type="common">Orchid endophyte fungus</name>
    <dbReference type="NCBI Taxonomy" id="1227346"/>
    <lineage>
        <taxon>Eukaryota</taxon>
        <taxon>Fungi</taxon>
        <taxon>Dikarya</taxon>
        <taxon>Ascomycota</taxon>
        <taxon>Pezizomycotina</taxon>
        <taxon>Sordariomycetes</taxon>
        <taxon>Hypocreomycetidae</taxon>
        <taxon>Hypocreales</taxon>
        <taxon>Nectriaceae</taxon>
        <taxon>Fusarium</taxon>
        <taxon>Fusarium fujikuroi species complex</taxon>
    </lineage>
</organism>
<evidence type="ECO:0000313" key="2">
    <source>
        <dbReference type="EMBL" id="CZR40115.1"/>
    </source>
</evidence>
<comment type="caution">
    <text evidence="2">The sequence shown here is derived from an EMBL/GenBank/DDBJ whole genome shotgun (WGS) entry which is preliminary data.</text>
</comment>
<evidence type="ECO:0000256" key="1">
    <source>
        <dbReference type="SAM" id="SignalP"/>
    </source>
</evidence>